<evidence type="ECO:0000256" key="1">
    <source>
        <dbReference type="SAM" id="Coils"/>
    </source>
</evidence>
<keyword evidence="3" id="KW-1133">Transmembrane helix</keyword>
<organism evidence="4 5">
    <name type="scientific">Uabimicrobium amorphum</name>
    <dbReference type="NCBI Taxonomy" id="2596890"/>
    <lineage>
        <taxon>Bacteria</taxon>
        <taxon>Pseudomonadati</taxon>
        <taxon>Planctomycetota</taxon>
        <taxon>Candidatus Uabimicrobiia</taxon>
        <taxon>Candidatus Uabimicrobiales</taxon>
        <taxon>Candidatus Uabimicrobiaceae</taxon>
        <taxon>Candidatus Uabimicrobium</taxon>
    </lineage>
</organism>
<sequence>MDKNSHNEYLYFKCENGHENYVFKKPDENTLQKKQWIVECQHCDWKSQPFFPQLFQHNSQGNFLLWIYTTKDVNAVHSVFNLEVASQAKIVNQAQASTPAKEATPTPEKQAAQTPKKEAISPVKETAAIPTPTDIKLDKSVEKMPKRRPATIKMPIMNRSMLKEEEDNPLEQVFEELAPPTVPQKRARQQTVKMPVMNRSMLADDDDDEEDREETVSVKSPVTERKVLSESAKKKAKLRETVKIQKKDLLKEIEKPSVVGSQNQIASPQEMKESVEDTIEVSIKDLGLQEVKNDRVEESTLQHNRIKLQQNYAAILILNFLWLLVFTSVVMLAYHFFDEQNNKIAQALYSVKGEIANIEFPEFPEFPQLQIPAENAEDKKWQEEYQKVYRQYRDAIKNLQKEKDSVNKRERSYRALLVTYRETQKKNSDLQKELQKIRDANYKLQKEILHLEKQKKKTVDTPPTQGKELNTKMTALSEKEQDFYFPLVSDSGKYMIFYRNEDAGRKRVRRYLKLAFLTDQGVGEEFTLYETPVVRLKNGEVPFVYDWNGRNRIVLLTRIKGINSIHRIQLRVDENNQQVSVQTRELVKTKYPITLGPPSLSPNQQFFAYIYNKDRKTQVHIRDMLTGSLQHSISGGGDTLRAPLWSSNSRYLLFPANDLRGIISWEISRSKRVKKLDADIYGRYLSMSPDGSQLMFLQSSSSGKGNVDICVWDWQNLQSPIEKWVTNTRSTESCKIVWLNQYFAYIGKGEKDKIILVDYKKRQQHEVFAKQGRIDWVSKLQNDDILFSYREGLFSRPYTIQVKEE</sequence>
<dbReference type="Proteomes" id="UP000326354">
    <property type="component" value="Chromosome"/>
</dbReference>
<keyword evidence="1" id="KW-0175">Coiled coil</keyword>
<dbReference type="RefSeq" id="WP_151969861.1">
    <property type="nucleotide sequence ID" value="NZ_AP019860.1"/>
</dbReference>
<keyword evidence="5" id="KW-1185">Reference proteome</keyword>
<keyword evidence="3" id="KW-0812">Transmembrane</keyword>
<dbReference type="Gene3D" id="2.120.10.30">
    <property type="entry name" value="TolB, C-terminal domain"/>
    <property type="match status" value="1"/>
</dbReference>
<feature type="region of interest" description="Disordered" evidence="2">
    <location>
        <begin position="201"/>
        <end position="221"/>
    </location>
</feature>
<name>A0A5S9F4Z7_UABAM</name>
<feature type="transmembrane region" description="Helical" evidence="3">
    <location>
        <begin position="312"/>
        <end position="337"/>
    </location>
</feature>
<feature type="coiled-coil region" evidence="1">
    <location>
        <begin position="382"/>
        <end position="454"/>
    </location>
</feature>
<feature type="compositionally biased region" description="Acidic residues" evidence="2">
    <location>
        <begin position="203"/>
        <end position="213"/>
    </location>
</feature>
<evidence type="ECO:0000256" key="2">
    <source>
        <dbReference type="SAM" id="MobiDB-lite"/>
    </source>
</evidence>
<reference evidence="4 5" key="1">
    <citation type="submission" date="2019-08" db="EMBL/GenBank/DDBJ databases">
        <title>Complete genome sequence of Candidatus Uab amorphum.</title>
        <authorList>
            <person name="Shiratori T."/>
            <person name="Suzuki S."/>
            <person name="Kakizawa Y."/>
            <person name="Ishida K."/>
        </authorList>
    </citation>
    <scope>NUCLEOTIDE SEQUENCE [LARGE SCALE GENOMIC DNA]</scope>
    <source>
        <strain evidence="4 5">SRT547</strain>
    </source>
</reference>
<dbReference type="EMBL" id="AP019860">
    <property type="protein sequence ID" value="BBM85771.1"/>
    <property type="molecule type" value="Genomic_DNA"/>
</dbReference>
<dbReference type="InterPro" id="IPR011042">
    <property type="entry name" value="6-blade_b-propeller_TolB-like"/>
</dbReference>
<evidence type="ECO:0000313" key="5">
    <source>
        <dbReference type="Proteomes" id="UP000326354"/>
    </source>
</evidence>
<gene>
    <name evidence="4" type="ORF">UABAM_04149</name>
</gene>
<keyword evidence="3" id="KW-0472">Membrane</keyword>
<accession>A0A5S9F4Z7</accession>
<dbReference type="SUPFAM" id="SSF50993">
    <property type="entry name" value="Peptidase/esterase 'gauge' domain"/>
    <property type="match status" value="1"/>
</dbReference>
<dbReference type="KEGG" id="uam:UABAM_04149"/>
<feature type="region of interest" description="Disordered" evidence="2">
    <location>
        <begin position="96"/>
        <end position="131"/>
    </location>
</feature>
<protein>
    <submittedName>
        <fullName evidence="4">Uncharacterized protein</fullName>
    </submittedName>
</protein>
<dbReference type="AlphaFoldDB" id="A0A5S9F4Z7"/>
<evidence type="ECO:0000313" key="4">
    <source>
        <dbReference type="EMBL" id="BBM85771.1"/>
    </source>
</evidence>
<proteinExistence type="predicted"/>
<evidence type="ECO:0000256" key="3">
    <source>
        <dbReference type="SAM" id="Phobius"/>
    </source>
</evidence>